<evidence type="ECO:0000259" key="2">
    <source>
        <dbReference type="Pfam" id="PF13472"/>
    </source>
</evidence>
<proteinExistence type="predicted"/>
<protein>
    <submittedName>
        <fullName evidence="3">SGNH/GDSL hydrolase family protein</fullName>
        <ecNumber evidence="3">3.1.-.-</ecNumber>
    </submittedName>
</protein>
<keyword evidence="3" id="KW-0378">Hydrolase</keyword>
<evidence type="ECO:0000313" key="3">
    <source>
        <dbReference type="EMBL" id="MFI5677314.1"/>
    </source>
</evidence>
<keyword evidence="1" id="KW-0732">Signal</keyword>
<gene>
    <name evidence="3" type="ORF">ACIA8P_22010</name>
</gene>
<feature type="chain" id="PRO_5046481213" evidence="1">
    <location>
        <begin position="23"/>
        <end position="265"/>
    </location>
</feature>
<dbReference type="Pfam" id="PF13472">
    <property type="entry name" value="Lipase_GDSL_2"/>
    <property type="match status" value="1"/>
</dbReference>
<dbReference type="InterPro" id="IPR036514">
    <property type="entry name" value="SGNH_hydro_sf"/>
</dbReference>
<dbReference type="PANTHER" id="PTHR37981:SF1">
    <property type="entry name" value="SGNH HYDROLASE-TYPE ESTERASE DOMAIN-CONTAINING PROTEIN"/>
    <property type="match status" value="1"/>
</dbReference>
<comment type="caution">
    <text evidence="3">The sequence shown here is derived from an EMBL/GenBank/DDBJ whole genome shotgun (WGS) entry which is preliminary data.</text>
</comment>
<reference evidence="3 4" key="1">
    <citation type="submission" date="2024-10" db="EMBL/GenBank/DDBJ databases">
        <title>The Natural Products Discovery Center: Release of the First 8490 Sequenced Strains for Exploring Actinobacteria Biosynthetic Diversity.</title>
        <authorList>
            <person name="Kalkreuter E."/>
            <person name="Kautsar S.A."/>
            <person name="Yang D."/>
            <person name="Bader C.D."/>
            <person name="Teijaro C.N."/>
            <person name="Fluegel L."/>
            <person name="Davis C.M."/>
            <person name="Simpson J.R."/>
            <person name="Lauterbach L."/>
            <person name="Steele A.D."/>
            <person name="Gui C."/>
            <person name="Meng S."/>
            <person name="Li G."/>
            <person name="Viehrig K."/>
            <person name="Ye F."/>
            <person name="Su P."/>
            <person name="Kiefer A.F."/>
            <person name="Nichols A."/>
            <person name="Cepeda A.J."/>
            <person name="Yan W."/>
            <person name="Fan B."/>
            <person name="Jiang Y."/>
            <person name="Adhikari A."/>
            <person name="Zheng C.-J."/>
            <person name="Schuster L."/>
            <person name="Cowan T.M."/>
            <person name="Smanski M.J."/>
            <person name="Chevrette M.G."/>
            <person name="De Carvalho L.P.S."/>
            <person name="Shen B."/>
        </authorList>
    </citation>
    <scope>NUCLEOTIDE SEQUENCE [LARGE SCALE GENOMIC DNA]</scope>
    <source>
        <strain evidence="3 4">NPDC051599</strain>
    </source>
</reference>
<dbReference type="SUPFAM" id="SSF52266">
    <property type="entry name" value="SGNH hydrolase"/>
    <property type="match status" value="1"/>
</dbReference>
<dbReference type="RefSeq" id="WP_398657960.1">
    <property type="nucleotide sequence ID" value="NZ_JBITDC010000007.1"/>
</dbReference>
<evidence type="ECO:0000256" key="1">
    <source>
        <dbReference type="SAM" id="SignalP"/>
    </source>
</evidence>
<name>A0ABW7Y5B2_STRCE</name>
<feature type="signal peptide" evidence="1">
    <location>
        <begin position="1"/>
        <end position="22"/>
    </location>
</feature>
<dbReference type="CDD" id="cd01823">
    <property type="entry name" value="SEST_like"/>
    <property type="match status" value="1"/>
</dbReference>
<dbReference type="GO" id="GO:0016787">
    <property type="term" value="F:hydrolase activity"/>
    <property type="evidence" value="ECO:0007669"/>
    <property type="project" value="UniProtKB-KW"/>
</dbReference>
<dbReference type="InterPro" id="IPR037460">
    <property type="entry name" value="SEST-like"/>
</dbReference>
<dbReference type="InterPro" id="IPR013830">
    <property type="entry name" value="SGNH_hydro"/>
</dbReference>
<feature type="domain" description="SGNH hydrolase-type esterase" evidence="2">
    <location>
        <begin position="36"/>
        <end position="252"/>
    </location>
</feature>
<dbReference type="PANTHER" id="PTHR37981">
    <property type="entry name" value="LIPASE 2"/>
    <property type="match status" value="1"/>
</dbReference>
<evidence type="ECO:0000313" key="4">
    <source>
        <dbReference type="Proteomes" id="UP001612415"/>
    </source>
</evidence>
<dbReference type="EC" id="3.1.-.-" evidence="3"/>
<keyword evidence="4" id="KW-1185">Reference proteome</keyword>
<dbReference type="EMBL" id="JBITDC010000007">
    <property type="protein sequence ID" value="MFI5677314.1"/>
    <property type="molecule type" value="Genomic_DNA"/>
</dbReference>
<dbReference type="Gene3D" id="3.40.50.1110">
    <property type="entry name" value="SGNH hydrolase"/>
    <property type="match status" value="1"/>
</dbReference>
<sequence length="265" mass="27645">MRKLTSIAVSAVMAFAGLTAMAGAPAQAAGDLEYVALGDSYASGVGAGHYDTASGDCRRSTLGYPALSQAAHSEYTLKDVSCSGATIADVRANQLSAVNSGTDIVTLTVGGNDAQFTTVVQDCLLKTDSYCKTATMWMSSYATNQMVTELAGLYKDVKARAPQARIIVLGYPQALSSTGTCPVIDLSAAKRTYMNGFADALAQGTKAAAEQQSVTFVDVRDTFKSHGACGSDSWINDLNNASEVFHPNLPGYLAGYSGQLNKAWG</sequence>
<dbReference type="Proteomes" id="UP001612415">
    <property type="component" value="Unassembled WGS sequence"/>
</dbReference>
<organism evidence="3 4">
    <name type="scientific">Streptomyces cellulosae</name>
    <dbReference type="NCBI Taxonomy" id="1968"/>
    <lineage>
        <taxon>Bacteria</taxon>
        <taxon>Bacillati</taxon>
        <taxon>Actinomycetota</taxon>
        <taxon>Actinomycetes</taxon>
        <taxon>Kitasatosporales</taxon>
        <taxon>Streptomycetaceae</taxon>
        <taxon>Streptomyces</taxon>
    </lineage>
</organism>
<accession>A0ABW7Y5B2</accession>